<dbReference type="SMART" id="SM00365">
    <property type="entry name" value="LRR_SD22"/>
    <property type="match status" value="5"/>
</dbReference>
<dbReference type="Pfam" id="PF12799">
    <property type="entry name" value="LRR_4"/>
    <property type="match status" value="2"/>
</dbReference>
<reference evidence="3" key="1">
    <citation type="submission" date="2023-06" db="EMBL/GenBank/DDBJ databases">
        <authorList>
            <person name="Kurt Z."/>
        </authorList>
    </citation>
    <scope>NUCLEOTIDE SEQUENCE</scope>
</reference>
<dbReference type="Proteomes" id="UP001642409">
    <property type="component" value="Unassembled WGS sequence"/>
</dbReference>
<dbReference type="InterPro" id="IPR032675">
    <property type="entry name" value="LRR_dom_sf"/>
</dbReference>
<dbReference type="AlphaFoldDB" id="A0AA86R463"/>
<dbReference type="InterPro" id="IPR025875">
    <property type="entry name" value="Leu-rich_rpt_4"/>
</dbReference>
<evidence type="ECO:0000313" key="5">
    <source>
        <dbReference type="Proteomes" id="UP001642409"/>
    </source>
</evidence>
<keyword evidence="2" id="KW-0677">Repeat</keyword>
<keyword evidence="5" id="KW-1185">Reference proteome</keyword>
<dbReference type="InterPro" id="IPR001611">
    <property type="entry name" value="Leu-rich_rpt"/>
</dbReference>
<protein>
    <submittedName>
        <fullName evidence="3">Leucine-rich repeat domain-containing protein</fullName>
    </submittedName>
    <submittedName>
        <fullName evidence="4">Leucine-rich_repeat domain-containing protein</fullName>
    </submittedName>
</protein>
<proteinExistence type="predicted"/>
<name>A0AA86R463_9EUKA</name>
<accession>A0AA86R463</accession>
<dbReference type="SUPFAM" id="SSF52058">
    <property type="entry name" value="L domain-like"/>
    <property type="match status" value="1"/>
</dbReference>
<dbReference type="InterPro" id="IPR050836">
    <property type="entry name" value="SDS22/Internalin_LRR"/>
</dbReference>
<dbReference type="Gene3D" id="3.80.10.10">
    <property type="entry name" value="Ribonuclease Inhibitor"/>
    <property type="match status" value="2"/>
</dbReference>
<evidence type="ECO:0000313" key="3">
    <source>
        <dbReference type="EMBL" id="CAI9970155.1"/>
    </source>
</evidence>
<dbReference type="PROSITE" id="PS51450">
    <property type="entry name" value="LRR"/>
    <property type="match status" value="3"/>
</dbReference>
<evidence type="ECO:0000256" key="2">
    <source>
        <dbReference type="ARBA" id="ARBA00022737"/>
    </source>
</evidence>
<dbReference type="PANTHER" id="PTHR46652">
    <property type="entry name" value="LEUCINE-RICH REPEAT AND IQ DOMAIN-CONTAINING PROTEIN 1-RELATED"/>
    <property type="match status" value="1"/>
</dbReference>
<dbReference type="EMBL" id="CAXDID020000060">
    <property type="protein sequence ID" value="CAL6009808.1"/>
    <property type="molecule type" value="Genomic_DNA"/>
</dbReference>
<dbReference type="EMBL" id="CATOUU010001068">
    <property type="protein sequence ID" value="CAI9970155.1"/>
    <property type="molecule type" value="Genomic_DNA"/>
</dbReference>
<evidence type="ECO:0000256" key="1">
    <source>
        <dbReference type="ARBA" id="ARBA00022614"/>
    </source>
</evidence>
<sequence length="517" mass="60782">MQSNIKNQQELEYEKQLMDKYLMNIKQGVFELKFDDYLENIEFMQNLDISKLILCFCSKVVPKLNSDTIKELNISYCDVQSIKEMNLKNLEVLTLDKVYNNYEELANYPKLKELTISSRRIQDFSFLNSLNSLTKLKLSSDSISDISALKQFTNLLHIDLSYNQIKDVSPLEFLTKLTYLNLYCINYSREVENIQLLKLLVNLEYFNIGDNNCTDVEVVQNFHKLKCLNLAKVDQKRDDCTETYLKCGFRVNRYLIRDLLKKEQQQNMIYGIPVWQNLTDLVELDLSYIFLSDISSLRNLIKIEKLDIKQNTIENISTLQYLTNMKELNISDNRISDIGPLRHLKQLTKLYASENNLDNVSVVQDLINITHIDISENYIIYVYPLANLKNLQQFKISENFVLDFDVLKVLGLEPITIPRTYYYGGARPYKYKLHQNAIGKQFEPPKEMVNTANKIRCVDQTSAKLYKVNEYRNNLKRSLRDLQRNVEQFLNMQTQQQIAFAQNVITLFGYFNQQTFE</sequence>
<dbReference type="PANTHER" id="PTHR46652:SF3">
    <property type="entry name" value="LEUCINE-RICH REPEAT-CONTAINING PROTEIN 9"/>
    <property type="match status" value="1"/>
</dbReference>
<evidence type="ECO:0000313" key="4">
    <source>
        <dbReference type="EMBL" id="CAL6009808.1"/>
    </source>
</evidence>
<comment type="caution">
    <text evidence="3">The sequence shown here is derived from an EMBL/GenBank/DDBJ whole genome shotgun (WGS) entry which is preliminary data.</text>
</comment>
<gene>
    <name evidence="4" type="ORF">HINF_LOCUS21780</name>
    <name evidence="3" type="ORF">HINF_LOCUS57800</name>
</gene>
<keyword evidence="1" id="KW-0433">Leucine-rich repeat</keyword>
<organism evidence="3">
    <name type="scientific">Hexamita inflata</name>
    <dbReference type="NCBI Taxonomy" id="28002"/>
    <lineage>
        <taxon>Eukaryota</taxon>
        <taxon>Metamonada</taxon>
        <taxon>Diplomonadida</taxon>
        <taxon>Hexamitidae</taxon>
        <taxon>Hexamitinae</taxon>
        <taxon>Hexamita</taxon>
    </lineage>
</organism>
<reference evidence="4 5" key="2">
    <citation type="submission" date="2024-07" db="EMBL/GenBank/DDBJ databases">
        <authorList>
            <person name="Akdeniz Z."/>
        </authorList>
    </citation>
    <scope>NUCLEOTIDE SEQUENCE [LARGE SCALE GENOMIC DNA]</scope>
</reference>